<gene>
    <name evidence="2" type="ORF">FB45DRAFT_122875</name>
</gene>
<protein>
    <submittedName>
        <fullName evidence="2">Uncharacterized protein</fullName>
    </submittedName>
</protein>
<dbReference type="AlphaFoldDB" id="A0AAD7FIE2"/>
<evidence type="ECO:0000313" key="3">
    <source>
        <dbReference type="Proteomes" id="UP001221142"/>
    </source>
</evidence>
<dbReference type="Proteomes" id="UP001221142">
    <property type="component" value="Unassembled WGS sequence"/>
</dbReference>
<sequence length="186" mass="21130">MTTRGPNQRHTPRPRVRQLTRCHIAERGAQMRSPRMRNSTSSNSIWCSKRTAETDAETLSTPTRMIGVLPKRQSRGVLLGLTMAGPTSLASSNGSGRLQRRKRIVPRRRFGLPSPRHQSQTTTCSPTSPITHRKSLRVDVFSPTPRRYDVPARFSRRWICVKGSRQFVVRDGEESFAEVLRVLRAL</sequence>
<dbReference type="EMBL" id="JARKIF010000015">
    <property type="protein sequence ID" value="KAJ7622214.1"/>
    <property type="molecule type" value="Genomic_DNA"/>
</dbReference>
<feature type="compositionally biased region" description="Low complexity" evidence="1">
    <location>
        <begin position="118"/>
        <end position="130"/>
    </location>
</feature>
<accession>A0AAD7FIE2</accession>
<keyword evidence="3" id="KW-1185">Reference proteome</keyword>
<organism evidence="2 3">
    <name type="scientific">Roridomyces roridus</name>
    <dbReference type="NCBI Taxonomy" id="1738132"/>
    <lineage>
        <taxon>Eukaryota</taxon>
        <taxon>Fungi</taxon>
        <taxon>Dikarya</taxon>
        <taxon>Basidiomycota</taxon>
        <taxon>Agaricomycotina</taxon>
        <taxon>Agaricomycetes</taxon>
        <taxon>Agaricomycetidae</taxon>
        <taxon>Agaricales</taxon>
        <taxon>Marasmiineae</taxon>
        <taxon>Mycenaceae</taxon>
        <taxon>Roridomyces</taxon>
    </lineage>
</organism>
<reference evidence="2" key="1">
    <citation type="submission" date="2023-03" db="EMBL/GenBank/DDBJ databases">
        <title>Massive genome expansion in bonnet fungi (Mycena s.s.) driven by repeated elements and novel gene families across ecological guilds.</title>
        <authorList>
            <consortium name="Lawrence Berkeley National Laboratory"/>
            <person name="Harder C.B."/>
            <person name="Miyauchi S."/>
            <person name="Viragh M."/>
            <person name="Kuo A."/>
            <person name="Thoen E."/>
            <person name="Andreopoulos B."/>
            <person name="Lu D."/>
            <person name="Skrede I."/>
            <person name="Drula E."/>
            <person name="Henrissat B."/>
            <person name="Morin E."/>
            <person name="Kohler A."/>
            <person name="Barry K."/>
            <person name="LaButti K."/>
            <person name="Morin E."/>
            <person name="Salamov A."/>
            <person name="Lipzen A."/>
            <person name="Mereny Z."/>
            <person name="Hegedus B."/>
            <person name="Baldrian P."/>
            <person name="Stursova M."/>
            <person name="Weitz H."/>
            <person name="Taylor A."/>
            <person name="Grigoriev I.V."/>
            <person name="Nagy L.G."/>
            <person name="Martin F."/>
            <person name="Kauserud H."/>
        </authorList>
    </citation>
    <scope>NUCLEOTIDE SEQUENCE</scope>
    <source>
        <strain evidence="2">9284</strain>
    </source>
</reference>
<comment type="caution">
    <text evidence="2">The sequence shown here is derived from an EMBL/GenBank/DDBJ whole genome shotgun (WGS) entry which is preliminary data.</text>
</comment>
<name>A0AAD7FIE2_9AGAR</name>
<feature type="region of interest" description="Disordered" evidence="1">
    <location>
        <begin position="110"/>
        <end position="131"/>
    </location>
</feature>
<evidence type="ECO:0000256" key="1">
    <source>
        <dbReference type="SAM" id="MobiDB-lite"/>
    </source>
</evidence>
<evidence type="ECO:0000313" key="2">
    <source>
        <dbReference type="EMBL" id="KAJ7622214.1"/>
    </source>
</evidence>
<proteinExistence type="predicted"/>